<dbReference type="PANTHER" id="PTHR30055">
    <property type="entry name" value="HTH-TYPE TRANSCRIPTIONAL REGULATOR RUTR"/>
    <property type="match status" value="1"/>
</dbReference>
<dbReference type="PROSITE" id="PS50977">
    <property type="entry name" value="HTH_TETR_2"/>
    <property type="match status" value="1"/>
</dbReference>
<dbReference type="RefSeq" id="WP_092157805.1">
    <property type="nucleotide sequence ID" value="NZ_FNGA01000001.1"/>
</dbReference>
<evidence type="ECO:0000313" key="7">
    <source>
        <dbReference type="Proteomes" id="UP000199053"/>
    </source>
</evidence>
<evidence type="ECO:0000256" key="3">
    <source>
        <dbReference type="ARBA" id="ARBA00023163"/>
    </source>
</evidence>
<keyword evidence="1" id="KW-0805">Transcription regulation</keyword>
<proteinExistence type="predicted"/>
<dbReference type="AlphaFoldDB" id="A0A1G9BW11"/>
<dbReference type="GO" id="GO:0003700">
    <property type="term" value="F:DNA-binding transcription factor activity"/>
    <property type="evidence" value="ECO:0007669"/>
    <property type="project" value="TreeGrafter"/>
</dbReference>
<evidence type="ECO:0000256" key="2">
    <source>
        <dbReference type="ARBA" id="ARBA00023125"/>
    </source>
</evidence>
<dbReference type="EMBL" id="FNGA01000001">
    <property type="protein sequence ID" value="SDK43622.1"/>
    <property type="molecule type" value="Genomic_DNA"/>
</dbReference>
<keyword evidence="3" id="KW-0804">Transcription</keyword>
<dbReference type="Proteomes" id="UP000199053">
    <property type="component" value="Unassembled WGS sequence"/>
</dbReference>
<name>A0A1G9BW11_9BACT</name>
<organism evidence="6 7">
    <name type="scientific">Maridesulfovibrio ferrireducens</name>
    <dbReference type="NCBI Taxonomy" id="246191"/>
    <lineage>
        <taxon>Bacteria</taxon>
        <taxon>Pseudomonadati</taxon>
        <taxon>Thermodesulfobacteriota</taxon>
        <taxon>Desulfovibrionia</taxon>
        <taxon>Desulfovibrionales</taxon>
        <taxon>Desulfovibrionaceae</taxon>
        <taxon>Maridesulfovibrio</taxon>
    </lineage>
</organism>
<dbReference type="InterPro" id="IPR009057">
    <property type="entry name" value="Homeodomain-like_sf"/>
</dbReference>
<reference evidence="7" key="1">
    <citation type="submission" date="2016-10" db="EMBL/GenBank/DDBJ databases">
        <authorList>
            <person name="Varghese N."/>
            <person name="Submissions S."/>
        </authorList>
    </citation>
    <scope>NUCLEOTIDE SEQUENCE [LARGE SCALE GENOMIC DNA]</scope>
    <source>
        <strain evidence="7">DSM 16995</strain>
    </source>
</reference>
<dbReference type="STRING" id="246191.SAMN05660337_0443"/>
<accession>A0A1G9BW11</accession>
<dbReference type="InterPro" id="IPR050109">
    <property type="entry name" value="HTH-type_TetR-like_transc_reg"/>
</dbReference>
<dbReference type="PANTHER" id="PTHR30055:SF234">
    <property type="entry name" value="HTH-TYPE TRANSCRIPTIONAL REGULATOR BETI"/>
    <property type="match status" value="1"/>
</dbReference>
<keyword evidence="2 4" id="KW-0238">DNA-binding</keyword>
<gene>
    <name evidence="6" type="ORF">SAMN05660337_0443</name>
</gene>
<dbReference type="SUPFAM" id="SSF46689">
    <property type="entry name" value="Homeodomain-like"/>
    <property type="match status" value="1"/>
</dbReference>
<evidence type="ECO:0000259" key="5">
    <source>
        <dbReference type="PROSITE" id="PS50977"/>
    </source>
</evidence>
<dbReference type="PRINTS" id="PR00455">
    <property type="entry name" value="HTHTETR"/>
</dbReference>
<feature type="DNA-binding region" description="H-T-H motif" evidence="4">
    <location>
        <begin position="24"/>
        <end position="43"/>
    </location>
</feature>
<dbReference type="GO" id="GO:0000976">
    <property type="term" value="F:transcription cis-regulatory region binding"/>
    <property type="evidence" value="ECO:0007669"/>
    <property type="project" value="TreeGrafter"/>
</dbReference>
<dbReference type="Pfam" id="PF00440">
    <property type="entry name" value="TetR_N"/>
    <property type="match status" value="1"/>
</dbReference>
<protein>
    <submittedName>
        <fullName evidence="6">Transcriptional regulator, TetR family</fullName>
    </submittedName>
</protein>
<dbReference type="OrthoDB" id="9790413at2"/>
<keyword evidence="7" id="KW-1185">Reference proteome</keyword>
<evidence type="ECO:0000313" key="6">
    <source>
        <dbReference type="EMBL" id="SDK43622.1"/>
    </source>
</evidence>
<dbReference type="InterPro" id="IPR001647">
    <property type="entry name" value="HTH_TetR"/>
</dbReference>
<feature type="domain" description="HTH tetR-type" evidence="5">
    <location>
        <begin position="1"/>
        <end position="61"/>
    </location>
</feature>
<evidence type="ECO:0000256" key="1">
    <source>
        <dbReference type="ARBA" id="ARBA00023015"/>
    </source>
</evidence>
<evidence type="ECO:0000256" key="4">
    <source>
        <dbReference type="PROSITE-ProRule" id="PRU00335"/>
    </source>
</evidence>
<dbReference type="Gene3D" id="1.10.10.60">
    <property type="entry name" value="Homeodomain-like"/>
    <property type="match status" value="1"/>
</dbReference>
<sequence>MTKKEKIFNAGAKLFAERSFNSVGIRDIAREAEVNSAMISYYFGGKTGLLREIFSSFVDLVLAVVKKSMDESADHYELCDNNVRRFIDNARKNRDVYLVGLRELNHDSPDLQDLRDTLQAKGWEHFSNHLSRMGSSVKHPEIVRDITFTAVMGIIFSDYLLGGGTFIDNDELVETYKGVISSILRLGTPELWK</sequence>
<dbReference type="Gene3D" id="1.10.357.10">
    <property type="entry name" value="Tetracycline Repressor, domain 2"/>
    <property type="match status" value="1"/>
</dbReference>